<keyword evidence="2" id="KW-0560">Oxidoreductase</keyword>
<dbReference type="GO" id="GO:0016616">
    <property type="term" value="F:oxidoreductase activity, acting on the CH-OH group of donors, NAD or NADP as acceptor"/>
    <property type="evidence" value="ECO:0007669"/>
    <property type="project" value="TreeGrafter"/>
</dbReference>
<proteinExistence type="inferred from homology"/>
<evidence type="ECO:0000256" key="2">
    <source>
        <dbReference type="ARBA" id="ARBA00023002"/>
    </source>
</evidence>
<evidence type="ECO:0000256" key="3">
    <source>
        <dbReference type="RuleBase" id="RU000363"/>
    </source>
</evidence>
<dbReference type="InterPro" id="IPR002347">
    <property type="entry name" value="SDR_fam"/>
</dbReference>
<sequence length="251" mass="27368">MDERPLNGQVAVITGAGRGIGRAIAIAYADNGASVVCAARTEKEILETSEEIKKRNGESLAVKTDVTQMDSVNNLIERTIEHFGVVDILMINAGLNADRNTVEESNPENWRKTLDVNLVGPYFCAYSVIPYMKKQSAGKIITIGSGAGYRAKSGYSAYASSKAGLGMLTRVLAQELWQYNISINEIIPGPVRTGLTNEGEVFKKQNDEKLNGLDSEWIKNPEDVVPLALFLATQKDKGPSGQSFSLLRRDK</sequence>
<dbReference type="PANTHER" id="PTHR42760">
    <property type="entry name" value="SHORT-CHAIN DEHYDROGENASES/REDUCTASES FAMILY MEMBER"/>
    <property type="match status" value="1"/>
</dbReference>
<evidence type="ECO:0000313" key="4">
    <source>
        <dbReference type="EMBL" id="QQK80496.1"/>
    </source>
</evidence>
<dbReference type="Gene3D" id="3.40.50.720">
    <property type="entry name" value="NAD(P)-binding Rossmann-like Domain"/>
    <property type="match status" value="1"/>
</dbReference>
<dbReference type="PRINTS" id="PR00081">
    <property type="entry name" value="GDHRDH"/>
</dbReference>
<dbReference type="SUPFAM" id="SSF51735">
    <property type="entry name" value="NAD(P)-binding Rossmann-fold domains"/>
    <property type="match status" value="1"/>
</dbReference>
<dbReference type="Proteomes" id="UP000595349">
    <property type="component" value="Chromosome"/>
</dbReference>
<comment type="similarity">
    <text evidence="1 3">Belongs to the short-chain dehydrogenases/reductases (SDR) family.</text>
</comment>
<evidence type="ECO:0000313" key="5">
    <source>
        <dbReference type="Proteomes" id="UP000595349"/>
    </source>
</evidence>
<dbReference type="RefSeq" id="WP_200084867.1">
    <property type="nucleotide sequence ID" value="NZ_CP054706.1"/>
</dbReference>
<dbReference type="AlphaFoldDB" id="A0A7T6ZBR1"/>
<gene>
    <name evidence="4" type="ORF">HUG20_11720</name>
</gene>
<dbReference type="InterPro" id="IPR020904">
    <property type="entry name" value="Sc_DH/Rdtase_CS"/>
</dbReference>
<dbReference type="PANTHER" id="PTHR42760:SF37">
    <property type="entry name" value="CLAVALDEHYDE DEHYDROGENASE"/>
    <property type="match status" value="1"/>
</dbReference>
<dbReference type="EMBL" id="CP054706">
    <property type="protein sequence ID" value="QQK80496.1"/>
    <property type="molecule type" value="Genomic_DNA"/>
</dbReference>
<evidence type="ECO:0000256" key="1">
    <source>
        <dbReference type="ARBA" id="ARBA00006484"/>
    </source>
</evidence>
<dbReference type="GO" id="GO:0008206">
    <property type="term" value="P:bile acid metabolic process"/>
    <property type="evidence" value="ECO:0007669"/>
    <property type="project" value="UniProtKB-ARBA"/>
</dbReference>
<dbReference type="PRINTS" id="PR00080">
    <property type="entry name" value="SDRFAMILY"/>
</dbReference>
<reference evidence="4 5" key="1">
    <citation type="submission" date="2020-06" db="EMBL/GenBank/DDBJ databases">
        <title>Genomic analysis of Salicibibacter sp. NKC21-4.</title>
        <authorList>
            <person name="Oh Y.J."/>
        </authorList>
    </citation>
    <scope>NUCLEOTIDE SEQUENCE [LARGE SCALE GENOMIC DNA]</scope>
    <source>
        <strain evidence="4 5">NKC21-4</strain>
    </source>
</reference>
<dbReference type="InterPro" id="IPR036291">
    <property type="entry name" value="NAD(P)-bd_dom_sf"/>
</dbReference>
<organism evidence="4 5">
    <name type="scientific">Salicibibacter cibi</name>
    <dbReference type="NCBI Taxonomy" id="2743001"/>
    <lineage>
        <taxon>Bacteria</taxon>
        <taxon>Bacillati</taxon>
        <taxon>Bacillota</taxon>
        <taxon>Bacilli</taxon>
        <taxon>Bacillales</taxon>
        <taxon>Bacillaceae</taxon>
        <taxon>Salicibibacter</taxon>
    </lineage>
</organism>
<accession>A0A7T6ZBR1</accession>
<dbReference type="Pfam" id="PF00106">
    <property type="entry name" value="adh_short"/>
    <property type="match status" value="1"/>
</dbReference>
<protein>
    <submittedName>
        <fullName evidence="4">SDR family oxidoreductase</fullName>
    </submittedName>
</protein>
<dbReference type="FunFam" id="3.40.50.720:FF:000084">
    <property type="entry name" value="Short-chain dehydrogenase reductase"/>
    <property type="match status" value="1"/>
</dbReference>
<keyword evidence="5" id="KW-1185">Reference proteome</keyword>
<name>A0A7T6ZBR1_9BACI</name>
<dbReference type="KEGG" id="scib:HUG20_11720"/>
<dbReference type="CDD" id="cd05233">
    <property type="entry name" value="SDR_c"/>
    <property type="match status" value="1"/>
</dbReference>
<dbReference type="PROSITE" id="PS00061">
    <property type="entry name" value="ADH_SHORT"/>
    <property type="match status" value="1"/>
</dbReference>